<keyword evidence="1" id="KW-1185">Reference proteome</keyword>
<proteinExistence type="predicted"/>
<dbReference type="Proteomes" id="UP000790787">
    <property type="component" value="Chromosome 21"/>
</dbReference>
<sequence length="171" mass="19300">MLNQITINVPFVEALENMLGYAKFMKDLVTKKKNVNFEIIKVTHQCSASISQTGVEKMEDLGVFTISCAIELTSFAKTLFDLGASINLMRYAVFKKLGLEDPRHTTIMLFMVDRTLKKSLGVIDDVLVKVDRFYFSANFVILYCEVDMEIAIILGRPFLATGRANNDVEAR</sequence>
<evidence type="ECO:0000313" key="2">
    <source>
        <dbReference type="RefSeq" id="XP_075098011.1"/>
    </source>
</evidence>
<reference evidence="2" key="2">
    <citation type="submission" date="2025-08" db="UniProtKB">
        <authorList>
            <consortium name="RefSeq"/>
        </authorList>
    </citation>
    <scope>IDENTIFICATION</scope>
    <source>
        <tissue evidence="2">Leaf</tissue>
    </source>
</reference>
<protein>
    <submittedName>
        <fullName evidence="2">Uncharacterized protein LOC142175327</fullName>
    </submittedName>
</protein>
<evidence type="ECO:0000313" key="1">
    <source>
        <dbReference type="Proteomes" id="UP000790787"/>
    </source>
</evidence>
<name>A0AC58TLB1_TOBAC</name>
<organism evidence="1 2">
    <name type="scientific">Nicotiana tabacum</name>
    <name type="common">Common tobacco</name>
    <dbReference type="NCBI Taxonomy" id="4097"/>
    <lineage>
        <taxon>Eukaryota</taxon>
        <taxon>Viridiplantae</taxon>
        <taxon>Streptophyta</taxon>
        <taxon>Embryophyta</taxon>
        <taxon>Tracheophyta</taxon>
        <taxon>Spermatophyta</taxon>
        <taxon>Magnoliopsida</taxon>
        <taxon>eudicotyledons</taxon>
        <taxon>Gunneridae</taxon>
        <taxon>Pentapetalae</taxon>
        <taxon>asterids</taxon>
        <taxon>lamiids</taxon>
        <taxon>Solanales</taxon>
        <taxon>Solanaceae</taxon>
        <taxon>Nicotianoideae</taxon>
        <taxon>Nicotianeae</taxon>
        <taxon>Nicotiana</taxon>
    </lineage>
</organism>
<reference evidence="1" key="1">
    <citation type="journal article" date="2014" name="Nat. Commun.">
        <title>The tobacco genome sequence and its comparison with those of tomato and potato.</title>
        <authorList>
            <person name="Sierro N."/>
            <person name="Battey J.N."/>
            <person name="Ouadi S."/>
            <person name="Bakaher N."/>
            <person name="Bovet L."/>
            <person name="Willig A."/>
            <person name="Goepfert S."/>
            <person name="Peitsch M.C."/>
            <person name="Ivanov N.V."/>
        </authorList>
    </citation>
    <scope>NUCLEOTIDE SEQUENCE [LARGE SCALE GENOMIC DNA]</scope>
</reference>
<accession>A0AC58TLB1</accession>
<dbReference type="RefSeq" id="XP_075098011.1">
    <property type="nucleotide sequence ID" value="XM_075241910.1"/>
</dbReference>
<gene>
    <name evidence="2" type="primary">LOC142175327</name>
</gene>